<accession>A0A1W5PWF3</accession>
<protein>
    <submittedName>
        <fullName evidence="1">Cap</fullName>
    </submittedName>
</protein>
<proteinExistence type="predicted"/>
<keyword evidence="2" id="KW-1185">Reference proteome</keyword>
<evidence type="ECO:0000313" key="2">
    <source>
        <dbReference type="Proteomes" id="UP000279793"/>
    </source>
</evidence>
<organism evidence="1 2">
    <name type="scientific">Circular ssDNA virus sp</name>
    <dbReference type="NCBI Taxonomy" id="2805939"/>
    <lineage>
        <taxon>Viruses</taxon>
    </lineage>
</organism>
<name>A0A1W5PWF3_9VIRU</name>
<evidence type="ECO:0000313" key="1">
    <source>
        <dbReference type="EMBL" id="APG55819.1"/>
    </source>
</evidence>
<dbReference type="EMBL" id="KU043425">
    <property type="protein sequence ID" value="APG55819.1"/>
    <property type="molecule type" value="Genomic_DNA"/>
</dbReference>
<reference evidence="1 2" key="1">
    <citation type="submission" date="2015-11" db="EMBL/GenBank/DDBJ databases">
        <title>Gut virome of resus macaques with acute and chronic diarrhea versus healthy controlls.</title>
        <authorList>
            <person name="Kapusinszky B."/>
            <person name="Ardeshir A."/>
            <person name="Mulvaney U."/>
            <person name="Deng X."/>
            <person name="Delwart E.L."/>
        </authorList>
    </citation>
    <scope>NUCLEOTIDE SEQUENCE [LARGE SCALE GENOMIC DNA]</scope>
    <source>
        <strain evidence="1">Cg8094</strain>
    </source>
</reference>
<dbReference type="Proteomes" id="UP000279793">
    <property type="component" value="Segment"/>
</dbReference>
<sequence length="174" mass="20336">MSLLVSHINVMARRYRRRRFGRRRRLRRRFRRRRQMLRRRRLLHSKRGGRRFTVSIQRDFALVRASRFPQATPLVGNGKDQVGPGGIVGIDNGGFRTYSVLALPPEWYAQGLGYTTMVGNQWASNGNYRRRLIGTRNGQAAMITDLPQYVFSTKIPSVFNCSNLWDICEEYRIS</sequence>